<name>A0A8X7XN39_POLSE</name>
<sequence length="418" mass="46932">MNFFKSVWIIYLGLFTYFLLQPVSGSDEAGASDSLKNRTIRGVSCPQNAYQYQGRCCIKCPAGEHVKNNCLSDMTASICEPCTPGVDYTSYENGLEQCRPCTTCRSIDQEEVSQCTVKQNRICQCRKGSFFCNINHPCEVCKRCKKCKEGEIETARCNATADTDCGSPVTKKPNENNGNTDKGSSHGIYLVILLPVIVIVVIPLAIYFWKKKNQQQSTRNTEDDPESASKMLHQDNESKENQEERQNNTNNSFMLRKTQTENEDEDKGIGGSIGTAHSSQNSLPSVCNIPLQNNSESSTGNESSAENFKEEIPDLIPNQEKALEKSLDYFSSVLVRERPKFLRSIGLDDNEIQKAHYRHPKSTDEELHSALLMWLEKNGAKSDINTLLRALYELNQKLTAETITSTLIEKKLYKKVNG</sequence>
<keyword evidence="5 11" id="KW-0472">Membrane</keyword>
<evidence type="ECO:0000313" key="16">
    <source>
        <dbReference type="Proteomes" id="UP000886611"/>
    </source>
</evidence>
<feature type="repeat" description="TNFR-Cys" evidence="9">
    <location>
        <begin position="81"/>
        <end position="123"/>
    </location>
</feature>
<dbReference type="InterPro" id="IPR001368">
    <property type="entry name" value="TNFR/NGFR_Cys_rich_reg"/>
</dbReference>
<feature type="region of interest" description="Disordered" evidence="10">
    <location>
        <begin position="213"/>
        <end position="306"/>
    </location>
</feature>
<dbReference type="PROSITE" id="PS50050">
    <property type="entry name" value="TNFR_NGFR_2"/>
    <property type="match status" value="2"/>
</dbReference>
<evidence type="ECO:0000256" key="2">
    <source>
        <dbReference type="ARBA" id="ARBA00022703"/>
    </source>
</evidence>
<evidence type="ECO:0000256" key="10">
    <source>
        <dbReference type="SAM" id="MobiDB-lite"/>
    </source>
</evidence>
<protein>
    <submittedName>
        <fullName evidence="15">TR10B factor</fullName>
    </submittedName>
</protein>
<dbReference type="Gene3D" id="2.10.50.10">
    <property type="entry name" value="Tumor Necrosis Factor Receptor, subunit A, domain 2"/>
    <property type="match status" value="2"/>
</dbReference>
<feature type="domain" description="TNFR-Cys" evidence="14">
    <location>
        <begin position="81"/>
        <end position="123"/>
    </location>
</feature>
<accession>A0A8X7XN39</accession>
<keyword evidence="6 9" id="KW-1015">Disulfide bond</keyword>
<feature type="region of interest" description="Disordered" evidence="10">
    <location>
        <begin position="160"/>
        <end position="182"/>
    </location>
</feature>
<dbReference type="AlphaFoldDB" id="A0A8X7XN39"/>
<keyword evidence="3 12" id="KW-0732">Signal</keyword>
<keyword evidence="2" id="KW-0053">Apoptosis</keyword>
<dbReference type="PROSITE" id="PS00652">
    <property type="entry name" value="TNFR_NGFR_1"/>
    <property type="match status" value="1"/>
</dbReference>
<feature type="domain" description="Death" evidence="13">
    <location>
        <begin position="340"/>
        <end position="407"/>
    </location>
</feature>
<feature type="repeat" description="TNFR-Cys" evidence="9">
    <location>
        <begin position="124"/>
        <end position="165"/>
    </location>
</feature>
<evidence type="ECO:0000256" key="4">
    <source>
        <dbReference type="ARBA" id="ARBA00022737"/>
    </source>
</evidence>
<dbReference type="SUPFAM" id="SSF57586">
    <property type="entry name" value="TNF receptor-like"/>
    <property type="match status" value="2"/>
</dbReference>
<dbReference type="InterPro" id="IPR052491">
    <property type="entry name" value="TNFRSF10"/>
</dbReference>
<feature type="signal peptide" evidence="12">
    <location>
        <begin position="1"/>
        <end position="25"/>
    </location>
</feature>
<dbReference type="GO" id="GO:0005886">
    <property type="term" value="C:plasma membrane"/>
    <property type="evidence" value="ECO:0007669"/>
    <property type="project" value="TreeGrafter"/>
</dbReference>
<evidence type="ECO:0000256" key="3">
    <source>
        <dbReference type="ARBA" id="ARBA00022729"/>
    </source>
</evidence>
<evidence type="ECO:0000256" key="7">
    <source>
        <dbReference type="ARBA" id="ARBA00023170"/>
    </source>
</evidence>
<feature type="disulfide bond" evidence="9">
    <location>
        <begin position="147"/>
        <end position="165"/>
    </location>
</feature>
<reference evidence="15 16" key="1">
    <citation type="journal article" date="2021" name="Cell">
        <title>Tracing the genetic footprints of vertebrate landing in non-teleost ray-finned fishes.</title>
        <authorList>
            <person name="Bi X."/>
            <person name="Wang K."/>
            <person name="Yang L."/>
            <person name="Pan H."/>
            <person name="Jiang H."/>
            <person name="Wei Q."/>
            <person name="Fang M."/>
            <person name="Yu H."/>
            <person name="Zhu C."/>
            <person name="Cai Y."/>
            <person name="He Y."/>
            <person name="Gan X."/>
            <person name="Zeng H."/>
            <person name="Yu D."/>
            <person name="Zhu Y."/>
            <person name="Jiang H."/>
            <person name="Qiu Q."/>
            <person name="Yang H."/>
            <person name="Zhang Y.E."/>
            <person name="Wang W."/>
            <person name="Zhu M."/>
            <person name="He S."/>
            <person name="Zhang G."/>
        </authorList>
    </citation>
    <scope>NUCLEOTIDE SEQUENCE [LARGE SCALE GENOMIC DNA]</scope>
    <source>
        <strain evidence="15">Bchr_013</strain>
    </source>
</reference>
<evidence type="ECO:0000259" key="14">
    <source>
        <dbReference type="PROSITE" id="PS50050"/>
    </source>
</evidence>
<dbReference type="GO" id="GO:0009986">
    <property type="term" value="C:cell surface"/>
    <property type="evidence" value="ECO:0007669"/>
    <property type="project" value="TreeGrafter"/>
</dbReference>
<gene>
    <name evidence="15" type="primary">Tnfrsf10b</name>
    <name evidence="15" type="ORF">GTO96_0004229</name>
</gene>
<evidence type="ECO:0000256" key="1">
    <source>
        <dbReference type="ARBA" id="ARBA00004370"/>
    </source>
</evidence>
<organism evidence="15 16">
    <name type="scientific">Polypterus senegalus</name>
    <name type="common">Senegal bichir</name>
    <dbReference type="NCBI Taxonomy" id="55291"/>
    <lineage>
        <taxon>Eukaryota</taxon>
        <taxon>Metazoa</taxon>
        <taxon>Chordata</taxon>
        <taxon>Craniata</taxon>
        <taxon>Vertebrata</taxon>
        <taxon>Euteleostomi</taxon>
        <taxon>Actinopterygii</taxon>
        <taxon>Polypteriformes</taxon>
        <taxon>Polypteridae</taxon>
        <taxon>Polypterus</taxon>
    </lineage>
</organism>
<dbReference type="Pfam" id="PF00020">
    <property type="entry name" value="TNFR_c6"/>
    <property type="match status" value="2"/>
</dbReference>
<evidence type="ECO:0000256" key="11">
    <source>
        <dbReference type="SAM" id="Phobius"/>
    </source>
</evidence>
<feature type="compositionally biased region" description="Basic and acidic residues" evidence="10">
    <location>
        <begin position="232"/>
        <end position="246"/>
    </location>
</feature>
<keyword evidence="11" id="KW-0812">Transmembrane</keyword>
<comment type="caution">
    <text evidence="9">Lacks conserved residue(s) required for the propagation of feature annotation.</text>
</comment>
<feature type="disulfide bond" evidence="9">
    <location>
        <begin position="144"/>
        <end position="157"/>
    </location>
</feature>
<feature type="compositionally biased region" description="Low complexity" evidence="10">
    <location>
        <begin position="293"/>
        <end position="306"/>
    </location>
</feature>
<feature type="compositionally biased region" description="Polar residues" evidence="10">
    <location>
        <begin position="275"/>
        <end position="285"/>
    </location>
</feature>
<dbReference type="Proteomes" id="UP000886611">
    <property type="component" value="Unassembled WGS sequence"/>
</dbReference>
<feature type="transmembrane region" description="Helical" evidence="11">
    <location>
        <begin position="187"/>
        <end position="209"/>
    </location>
</feature>
<keyword evidence="7" id="KW-0675">Receptor</keyword>
<dbReference type="SMART" id="SM00208">
    <property type="entry name" value="TNFR"/>
    <property type="match status" value="3"/>
</dbReference>
<feature type="chain" id="PRO_5036495360" evidence="12">
    <location>
        <begin position="26"/>
        <end position="418"/>
    </location>
</feature>
<dbReference type="InterPro" id="IPR000488">
    <property type="entry name" value="Death_dom"/>
</dbReference>
<feature type="non-terminal residue" evidence="15">
    <location>
        <position position="418"/>
    </location>
</feature>
<proteinExistence type="predicted"/>
<dbReference type="OrthoDB" id="8848202at2759"/>
<evidence type="ECO:0000313" key="15">
    <source>
        <dbReference type="EMBL" id="KAG2468887.1"/>
    </source>
</evidence>
<evidence type="ECO:0000256" key="9">
    <source>
        <dbReference type="PROSITE-ProRule" id="PRU00206"/>
    </source>
</evidence>
<dbReference type="InterPro" id="IPR011029">
    <property type="entry name" value="DEATH-like_dom_sf"/>
</dbReference>
<keyword evidence="8" id="KW-0325">Glycoprotein</keyword>
<dbReference type="GO" id="GO:0043065">
    <property type="term" value="P:positive regulation of apoptotic process"/>
    <property type="evidence" value="ECO:0007669"/>
    <property type="project" value="TreeGrafter"/>
</dbReference>
<evidence type="ECO:0000256" key="12">
    <source>
        <dbReference type="SAM" id="SignalP"/>
    </source>
</evidence>
<keyword evidence="11" id="KW-1133">Transmembrane helix</keyword>
<evidence type="ECO:0000256" key="6">
    <source>
        <dbReference type="ARBA" id="ARBA00023157"/>
    </source>
</evidence>
<dbReference type="EMBL" id="JAATIS010000220">
    <property type="protein sequence ID" value="KAG2468887.1"/>
    <property type="molecule type" value="Genomic_DNA"/>
</dbReference>
<dbReference type="PANTHER" id="PTHR46330">
    <property type="entry name" value="TUMOR NECROSIS FACTOR RECEPTOR SUPERFAMILY MEMBER 10B"/>
    <property type="match status" value="1"/>
</dbReference>
<dbReference type="PANTHER" id="PTHR46330:SF6">
    <property type="entry name" value="HEMATOPOIETIC DEATH RECEPTOR-RELATED"/>
    <property type="match status" value="1"/>
</dbReference>
<comment type="caution">
    <text evidence="15">The sequence shown here is derived from an EMBL/GenBank/DDBJ whole genome shotgun (WGS) entry which is preliminary data.</text>
</comment>
<evidence type="ECO:0000259" key="13">
    <source>
        <dbReference type="PROSITE" id="PS50017"/>
    </source>
</evidence>
<dbReference type="GO" id="GO:0036462">
    <property type="term" value="P:TRAIL-activated apoptotic signaling pathway"/>
    <property type="evidence" value="ECO:0007669"/>
    <property type="project" value="TreeGrafter"/>
</dbReference>
<feature type="domain" description="TNFR-Cys" evidence="14">
    <location>
        <begin position="124"/>
        <end position="165"/>
    </location>
</feature>
<evidence type="ECO:0000256" key="8">
    <source>
        <dbReference type="ARBA" id="ARBA00023180"/>
    </source>
</evidence>
<dbReference type="SUPFAM" id="SSF47986">
    <property type="entry name" value="DEATH domain"/>
    <property type="match status" value="1"/>
</dbReference>
<evidence type="ECO:0000256" key="5">
    <source>
        <dbReference type="ARBA" id="ARBA00023136"/>
    </source>
</evidence>
<keyword evidence="4" id="KW-0677">Repeat</keyword>
<dbReference type="PROSITE" id="PS50017">
    <property type="entry name" value="DEATH_DOMAIN"/>
    <property type="match status" value="1"/>
</dbReference>
<dbReference type="Gene3D" id="1.10.533.10">
    <property type="entry name" value="Death Domain, Fas"/>
    <property type="match status" value="1"/>
</dbReference>
<comment type="subcellular location">
    <subcellularLocation>
        <location evidence="1">Membrane</location>
    </subcellularLocation>
</comment>
<keyword evidence="16" id="KW-1185">Reference proteome</keyword>
<feature type="non-terminal residue" evidence="15">
    <location>
        <position position="1"/>
    </location>
</feature>
<dbReference type="Pfam" id="PF00531">
    <property type="entry name" value="Death"/>
    <property type="match status" value="1"/>
</dbReference>